<dbReference type="Proteomes" id="UP000319852">
    <property type="component" value="Chromosome"/>
</dbReference>
<feature type="compositionally biased region" description="Low complexity" evidence="1">
    <location>
        <begin position="145"/>
        <end position="162"/>
    </location>
</feature>
<evidence type="ECO:0000313" key="3">
    <source>
        <dbReference type="Proteomes" id="UP000319852"/>
    </source>
</evidence>
<dbReference type="RefSeq" id="WP_145059795.1">
    <property type="nucleotide sequence ID" value="NZ_CP036263.1"/>
</dbReference>
<protein>
    <recommendedName>
        <fullName evidence="4">Type II secretion system protein</fullName>
    </recommendedName>
</protein>
<evidence type="ECO:0000256" key="1">
    <source>
        <dbReference type="SAM" id="MobiDB-lite"/>
    </source>
</evidence>
<evidence type="ECO:0008006" key="4">
    <source>
        <dbReference type="Google" id="ProtNLM"/>
    </source>
</evidence>
<accession>A0A517MUM6</accession>
<dbReference type="InterPro" id="IPR012902">
    <property type="entry name" value="N_methyl_site"/>
</dbReference>
<dbReference type="NCBIfam" id="TIGR02532">
    <property type="entry name" value="IV_pilin_GFxxxE"/>
    <property type="match status" value="1"/>
</dbReference>
<dbReference type="OrthoDB" id="9931054at2"/>
<keyword evidence="3" id="KW-1185">Reference proteome</keyword>
<reference evidence="2 3" key="1">
    <citation type="submission" date="2019-02" db="EMBL/GenBank/DDBJ databases">
        <title>Deep-cultivation of Planctomycetes and their phenomic and genomic characterization uncovers novel biology.</title>
        <authorList>
            <person name="Wiegand S."/>
            <person name="Jogler M."/>
            <person name="Boedeker C."/>
            <person name="Pinto D."/>
            <person name="Vollmers J."/>
            <person name="Rivas-Marin E."/>
            <person name="Kohn T."/>
            <person name="Peeters S.H."/>
            <person name="Heuer A."/>
            <person name="Rast P."/>
            <person name="Oberbeckmann S."/>
            <person name="Bunk B."/>
            <person name="Jeske O."/>
            <person name="Meyerdierks A."/>
            <person name="Storesund J.E."/>
            <person name="Kallscheuer N."/>
            <person name="Luecker S."/>
            <person name="Lage O.M."/>
            <person name="Pohl T."/>
            <person name="Merkel B.J."/>
            <person name="Hornburger P."/>
            <person name="Mueller R.-W."/>
            <person name="Bruemmer F."/>
            <person name="Labrenz M."/>
            <person name="Spormann A.M."/>
            <person name="Op den Camp H."/>
            <person name="Overmann J."/>
            <person name="Amann R."/>
            <person name="Jetten M.S.M."/>
            <person name="Mascher T."/>
            <person name="Medema M.H."/>
            <person name="Devos D.P."/>
            <person name="Kaster A.-K."/>
            <person name="Ovreas L."/>
            <person name="Rohde M."/>
            <person name="Galperin M.Y."/>
            <person name="Jogler C."/>
        </authorList>
    </citation>
    <scope>NUCLEOTIDE SEQUENCE [LARGE SCALE GENOMIC DNA]</scope>
    <source>
        <strain evidence="2 3">HG15A2</strain>
    </source>
</reference>
<feature type="region of interest" description="Disordered" evidence="1">
    <location>
        <begin position="145"/>
        <end position="170"/>
    </location>
</feature>
<evidence type="ECO:0000313" key="2">
    <source>
        <dbReference type="EMBL" id="QDS98593.1"/>
    </source>
</evidence>
<dbReference type="AlphaFoldDB" id="A0A517MUM6"/>
<organism evidence="2 3">
    <name type="scientific">Adhaeretor mobilis</name>
    <dbReference type="NCBI Taxonomy" id="1930276"/>
    <lineage>
        <taxon>Bacteria</taxon>
        <taxon>Pseudomonadati</taxon>
        <taxon>Planctomycetota</taxon>
        <taxon>Planctomycetia</taxon>
        <taxon>Pirellulales</taxon>
        <taxon>Lacipirellulaceae</taxon>
        <taxon>Adhaeretor</taxon>
    </lineage>
</organism>
<sequence length="170" mass="18195">MTPNSFMKRPKRTGKRKPAFTLIEVILALAILGGSLAVLGEIMSLSDRQGSKAHAETRAQLLAESVMDQLVSGAIELIDKQDEPFEASEFESSADVRWTYSVVIGEGDVPEVQIVEVTVQQDLEAKFDPAKQRLIRWILPPSAASESSAADPMSPEAATSGTGLLGGGQL</sequence>
<proteinExistence type="predicted"/>
<dbReference type="EMBL" id="CP036263">
    <property type="protein sequence ID" value="QDS98593.1"/>
    <property type="molecule type" value="Genomic_DNA"/>
</dbReference>
<gene>
    <name evidence="2" type="ORF">HG15A2_18740</name>
</gene>
<name>A0A517MUM6_9BACT</name>
<dbReference type="KEGG" id="amob:HG15A2_18740"/>